<dbReference type="EMBL" id="MCGO01000020">
    <property type="protein sequence ID" value="ORY45354.1"/>
    <property type="molecule type" value="Genomic_DNA"/>
</dbReference>
<dbReference type="PANTHER" id="PTHR42791:SF1">
    <property type="entry name" value="N-ACETYLTRANSFERASE DOMAIN-CONTAINING PROTEIN"/>
    <property type="match status" value="1"/>
</dbReference>
<dbReference type="InterPro" id="IPR052523">
    <property type="entry name" value="Trichothecene_AcTrans"/>
</dbReference>
<dbReference type="Gene3D" id="3.40.630.30">
    <property type="match status" value="2"/>
</dbReference>
<organism evidence="1 2">
    <name type="scientific">Rhizoclosmatium globosum</name>
    <dbReference type="NCBI Taxonomy" id="329046"/>
    <lineage>
        <taxon>Eukaryota</taxon>
        <taxon>Fungi</taxon>
        <taxon>Fungi incertae sedis</taxon>
        <taxon>Chytridiomycota</taxon>
        <taxon>Chytridiomycota incertae sedis</taxon>
        <taxon>Chytridiomycetes</taxon>
        <taxon>Chytridiales</taxon>
        <taxon>Chytriomycetaceae</taxon>
        <taxon>Rhizoclosmatium</taxon>
    </lineage>
</organism>
<dbReference type="InterPro" id="IPR016181">
    <property type="entry name" value="Acyl_CoA_acyltransferase"/>
</dbReference>
<gene>
    <name evidence="1" type="ORF">BCR33DRAFT_765739</name>
</gene>
<protein>
    <recommendedName>
        <fullName evidence="3">N-acetyltransferase domain-containing protein</fullName>
    </recommendedName>
</protein>
<reference evidence="1 2" key="1">
    <citation type="submission" date="2016-07" db="EMBL/GenBank/DDBJ databases">
        <title>Pervasive Adenine N6-methylation of Active Genes in Fungi.</title>
        <authorList>
            <consortium name="DOE Joint Genome Institute"/>
            <person name="Mondo S.J."/>
            <person name="Dannebaum R.O."/>
            <person name="Kuo R.C."/>
            <person name="Labutti K."/>
            <person name="Haridas S."/>
            <person name="Kuo A."/>
            <person name="Salamov A."/>
            <person name="Ahrendt S.R."/>
            <person name="Lipzen A."/>
            <person name="Sullivan W."/>
            <person name="Andreopoulos W.B."/>
            <person name="Clum A."/>
            <person name="Lindquist E."/>
            <person name="Daum C."/>
            <person name="Ramamoorthy G.K."/>
            <person name="Gryganskyi A."/>
            <person name="Culley D."/>
            <person name="Magnuson J.K."/>
            <person name="James T.Y."/>
            <person name="O'Malley M.A."/>
            <person name="Stajich J.E."/>
            <person name="Spatafora J.W."/>
            <person name="Visel A."/>
            <person name="Grigoriev I.V."/>
        </authorList>
    </citation>
    <scope>NUCLEOTIDE SEQUENCE [LARGE SCALE GENOMIC DNA]</scope>
    <source>
        <strain evidence="1 2">JEL800</strain>
    </source>
</reference>
<evidence type="ECO:0000313" key="2">
    <source>
        <dbReference type="Proteomes" id="UP000193642"/>
    </source>
</evidence>
<accession>A0A1Y2CEW5</accession>
<comment type="caution">
    <text evidence="1">The sequence shown here is derived from an EMBL/GenBank/DDBJ whole genome shotgun (WGS) entry which is preliminary data.</text>
</comment>
<sequence length="395" mass="44551">MKRSPKMPKPVHLIRPLQPSEQETIAATLSYAFANSTFTKWITPDPILRKSNMDTYFTDIVTGVSSVPGSFIEVTDDLNAAALWSFKAPESPSVTPRKRPPYRKEVVDIFAGIEQSAPEKPYLYLDFIGAKVEGTGAASALIRHRLANLEQGTKVALWTGTRSNIAFYERFGFKLYSQALEQDLEGGQNGWWMVRDPQSEHIVRPMRAGEEDIVIDILSTAFYRDEWIKWTTPDDNARAKECLVDFTAIVKSSDPNMVIEVTDDLNGAAVWIHRNENVGADDGVCHEYESMDEFRDEVRRILEGIGPAAPPRPYLFLDLIGSKVEGTGAASALIRHRLERIGNDTKVALWTGNKQNRKFYERFGFKPYAQALKEDLPCGQNAWWLVRDASDSMKK</sequence>
<keyword evidence="2" id="KW-1185">Reference proteome</keyword>
<name>A0A1Y2CEW5_9FUNG</name>
<dbReference type="AlphaFoldDB" id="A0A1Y2CEW5"/>
<proteinExistence type="predicted"/>
<dbReference type="Proteomes" id="UP000193642">
    <property type="component" value="Unassembled WGS sequence"/>
</dbReference>
<evidence type="ECO:0008006" key="3">
    <source>
        <dbReference type="Google" id="ProtNLM"/>
    </source>
</evidence>
<dbReference type="SUPFAM" id="SSF55729">
    <property type="entry name" value="Acyl-CoA N-acyltransferases (Nat)"/>
    <property type="match status" value="2"/>
</dbReference>
<evidence type="ECO:0000313" key="1">
    <source>
        <dbReference type="EMBL" id="ORY45354.1"/>
    </source>
</evidence>
<dbReference type="PANTHER" id="PTHR42791">
    <property type="entry name" value="GNAT FAMILY ACETYLTRANSFERASE"/>
    <property type="match status" value="1"/>
</dbReference>
<dbReference type="OrthoDB" id="2100664at2759"/>